<keyword evidence="3" id="KW-1185">Reference proteome</keyword>
<evidence type="ECO:0000313" key="2">
    <source>
        <dbReference type="EMBL" id="KRX29659.1"/>
    </source>
</evidence>
<evidence type="ECO:0000313" key="3">
    <source>
        <dbReference type="Proteomes" id="UP000055048"/>
    </source>
</evidence>
<comment type="caution">
    <text evidence="1">The sequence shown here is derived from an EMBL/GenBank/DDBJ whole genome shotgun (WGS) entry which is preliminary data.</text>
</comment>
<proteinExistence type="predicted"/>
<gene>
    <name evidence="1" type="ORF">T05_15124</name>
    <name evidence="2" type="ORF">T05_3865</name>
</gene>
<dbReference type="EMBL" id="JYDJ01003094">
    <property type="protein sequence ID" value="KRX29659.1"/>
    <property type="molecule type" value="Genomic_DNA"/>
</dbReference>
<organism evidence="1 3">
    <name type="scientific">Trichinella murrelli</name>
    <dbReference type="NCBI Taxonomy" id="144512"/>
    <lineage>
        <taxon>Eukaryota</taxon>
        <taxon>Metazoa</taxon>
        <taxon>Ecdysozoa</taxon>
        <taxon>Nematoda</taxon>
        <taxon>Enoplea</taxon>
        <taxon>Dorylaimia</taxon>
        <taxon>Trichinellida</taxon>
        <taxon>Trichinellidae</taxon>
        <taxon>Trichinella</taxon>
    </lineage>
</organism>
<sequence length="48" mass="5344">MVNTAVGILLRALSVIQMRSVHLLTALRYLVISMLHGNNCVVIVRLKI</sequence>
<dbReference type="EMBL" id="JYDJ01003435">
    <property type="protein sequence ID" value="KRX29316.1"/>
    <property type="molecule type" value="Genomic_DNA"/>
</dbReference>
<reference evidence="1 3" key="1">
    <citation type="submission" date="2015-01" db="EMBL/GenBank/DDBJ databases">
        <title>Evolution of Trichinella species and genotypes.</title>
        <authorList>
            <person name="Korhonen P.K."/>
            <person name="Edoardo P."/>
            <person name="Giuseppe L.R."/>
            <person name="Gasser R.B."/>
        </authorList>
    </citation>
    <scope>NUCLEOTIDE SEQUENCE [LARGE SCALE GENOMIC DNA]</scope>
    <source>
        <strain evidence="1">ISS417</strain>
    </source>
</reference>
<name>A0A0V0SRA1_9BILA</name>
<dbReference type="AlphaFoldDB" id="A0A0V0SRA1"/>
<accession>A0A0V0SRA1</accession>
<protein>
    <submittedName>
        <fullName evidence="1">Uncharacterized protein</fullName>
    </submittedName>
</protein>
<evidence type="ECO:0000313" key="1">
    <source>
        <dbReference type="EMBL" id="KRX29316.1"/>
    </source>
</evidence>
<dbReference type="Proteomes" id="UP000055048">
    <property type="component" value="Unassembled WGS sequence"/>
</dbReference>